<dbReference type="EMBL" id="MN740015">
    <property type="protein sequence ID" value="QHT84131.1"/>
    <property type="molecule type" value="Genomic_DNA"/>
</dbReference>
<name>A0A6C0HTW6_9ZZZZ</name>
<dbReference type="GO" id="GO:0000155">
    <property type="term" value="F:phosphorelay sensor kinase activity"/>
    <property type="evidence" value="ECO:0007669"/>
    <property type="project" value="InterPro"/>
</dbReference>
<evidence type="ECO:0000256" key="1">
    <source>
        <dbReference type="ARBA" id="ARBA00022553"/>
    </source>
</evidence>
<feature type="region of interest" description="Disordered" evidence="2">
    <location>
        <begin position="256"/>
        <end position="278"/>
    </location>
</feature>
<reference evidence="5" key="1">
    <citation type="journal article" date="2020" name="Nature">
        <title>Giant virus diversity and host interactions through global metagenomics.</title>
        <authorList>
            <person name="Schulz F."/>
            <person name="Roux S."/>
            <person name="Paez-Espino D."/>
            <person name="Jungbluth S."/>
            <person name="Walsh D.A."/>
            <person name="Denef V.J."/>
            <person name="McMahon K.D."/>
            <person name="Konstantinidis K.T."/>
            <person name="Eloe-Fadrosh E.A."/>
            <person name="Kyrpides N.C."/>
            <person name="Woyke T."/>
        </authorList>
    </citation>
    <scope>NUCLEOTIDE SEQUENCE</scope>
    <source>
        <strain evidence="5">GVMAG-M-3300023184-16</strain>
    </source>
</reference>
<dbReference type="InterPro" id="IPR003661">
    <property type="entry name" value="HisK_dim/P_dom"/>
</dbReference>
<dbReference type="InterPro" id="IPR003594">
    <property type="entry name" value="HATPase_dom"/>
</dbReference>
<dbReference type="PANTHER" id="PTHR43719:SF28">
    <property type="entry name" value="PEROXIDE STRESS-ACTIVATED HISTIDINE KINASE MAK1-RELATED"/>
    <property type="match status" value="1"/>
</dbReference>
<proteinExistence type="predicted"/>
<evidence type="ECO:0000313" key="5">
    <source>
        <dbReference type="EMBL" id="QHT84131.1"/>
    </source>
</evidence>
<dbReference type="SUPFAM" id="SSF55874">
    <property type="entry name" value="ATPase domain of HSP90 chaperone/DNA topoisomerase II/histidine kinase"/>
    <property type="match status" value="1"/>
</dbReference>
<dbReference type="Pfam" id="PF02518">
    <property type="entry name" value="HATPase_c"/>
    <property type="match status" value="1"/>
</dbReference>
<dbReference type="AlphaFoldDB" id="A0A6C0HTW6"/>
<dbReference type="InterPro" id="IPR005467">
    <property type="entry name" value="His_kinase_dom"/>
</dbReference>
<accession>A0A6C0HTW6</accession>
<dbReference type="InterPro" id="IPR036097">
    <property type="entry name" value="HisK_dim/P_sf"/>
</dbReference>
<dbReference type="InterPro" id="IPR001789">
    <property type="entry name" value="Sig_transdc_resp-reg_receiver"/>
</dbReference>
<sequence>MKEIKDKIERVLSKIIDVKNTKLTPNASFAHLDKSLKGNETEIVMLKKSSDTPISIRNILHKSDKSYEESKDELVKSDITYTGRDHAEIPSIHKISSFDFNIYLKMFVHELRTPISTISMGLDLIKSEFSATKNKENLHTISNMKKSIQFMEDIFTKFSVIQEGNIELNPFGPFSLKALLSNVNHLLTYHIKEGDVFFQCNIHRDVYDWVYGDMYNLKHCIINLLKNAIKYQCEYRSSVVTIDIYKTAVPSTDPIETNTVGENQTIEPHPPTDSSNNKLLKSSRKMIAKNKQHITISIKDNNEPILPHIKSRLFQSFNSTSGSGLGLYICKNIIDLHSGNIQHTFIEPNGNQFCIHLHMELCEDTTLQISEPEHHSDENKDNSSTNSEEGISRKSSINIIIIDDSILNRKLMYKLLKKVNIHYNIYTSINGRDTMKRKEFIINSMKIIFLDKYMPFMDGISLARQLRESGYNQLIIGLTGEDNESSNELFLSSGADIVFIKPLDICKLHMINDFIMINGTDRQEKKTIQVVDNKLEWSEG</sequence>
<protein>
    <recommendedName>
        <fullName evidence="6">Response regulatory domain-containing protein</fullName>
    </recommendedName>
</protein>
<dbReference type="InterPro" id="IPR050956">
    <property type="entry name" value="2C_system_His_kinase"/>
</dbReference>
<dbReference type="Pfam" id="PF00072">
    <property type="entry name" value="Response_reg"/>
    <property type="match status" value="1"/>
</dbReference>
<evidence type="ECO:0000256" key="2">
    <source>
        <dbReference type="SAM" id="MobiDB-lite"/>
    </source>
</evidence>
<keyword evidence="1" id="KW-0597">Phosphoprotein</keyword>
<dbReference type="PROSITE" id="PS50109">
    <property type="entry name" value="HIS_KIN"/>
    <property type="match status" value="1"/>
</dbReference>
<evidence type="ECO:0008006" key="6">
    <source>
        <dbReference type="Google" id="ProtNLM"/>
    </source>
</evidence>
<dbReference type="PANTHER" id="PTHR43719">
    <property type="entry name" value="TWO-COMPONENT HISTIDINE KINASE"/>
    <property type="match status" value="1"/>
</dbReference>
<dbReference type="SMART" id="SM00448">
    <property type="entry name" value="REC"/>
    <property type="match status" value="1"/>
</dbReference>
<organism evidence="5">
    <name type="scientific">viral metagenome</name>
    <dbReference type="NCBI Taxonomy" id="1070528"/>
    <lineage>
        <taxon>unclassified sequences</taxon>
        <taxon>metagenomes</taxon>
        <taxon>organismal metagenomes</taxon>
    </lineage>
</organism>
<dbReference type="Gene3D" id="1.10.287.130">
    <property type="match status" value="1"/>
</dbReference>
<evidence type="ECO:0000259" key="4">
    <source>
        <dbReference type="PROSITE" id="PS50110"/>
    </source>
</evidence>
<feature type="domain" description="Response regulatory" evidence="4">
    <location>
        <begin position="398"/>
        <end position="516"/>
    </location>
</feature>
<feature type="compositionally biased region" description="Polar residues" evidence="2">
    <location>
        <begin position="256"/>
        <end position="266"/>
    </location>
</feature>
<dbReference type="SUPFAM" id="SSF52172">
    <property type="entry name" value="CheY-like"/>
    <property type="match status" value="1"/>
</dbReference>
<dbReference type="Gene3D" id="3.30.565.10">
    <property type="entry name" value="Histidine kinase-like ATPase, C-terminal domain"/>
    <property type="match status" value="1"/>
</dbReference>
<evidence type="ECO:0000259" key="3">
    <source>
        <dbReference type="PROSITE" id="PS50109"/>
    </source>
</evidence>
<dbReference type="PROSITE" id="PS50110">
    <property type="entry name" value="RESPONSE_REGULATORY"/>
    <property type="match status" value="1"/>
</dbReference>
<dbReference type="SMART" id="SM00387">
    <property type="entry name" value="HATPase_c"/>
    <property type="match status" value="1"/>
</dbReference>
<dbReference type="CDD" id="cd00082">
    <property type="entry name" value="HisKA"/>
    <property type="match status" value="1"/>
</dbReference>
<dbReference type="SUPFAM" id="SSF47384">
    <property type="entry name" value="Homodimeric domain of signal transducing histidine kinase"/>
    <property type="match status" value="1"/>
</dbReference>
<dbReference type="InterPro" id="IPR036890">
    <property type="entry name" value="HATPase_C_sf"/>
</dbReference>
<dbReference type="Gene3D" id="3.40.50.2300">
    <property type="match status" value="1"/>
</dbReference>
<feature type="domain" description="Histidine kinase" evidence="3">
    <location>
        <begin position="106"/>
        <end position="361"/>
    </location>
</feature>
<dbReference type="InterPro" id="IPR011006">
    <property type="entry name" value="CheY-like_superfamily"/>
</dbReference>